<sequence>MKNPMKFAAAALAAAAIGGTVALAPIAAAETQTANTASGASPLVPYGTTPDIPYRLGYIDSNHDEANTTTNNVDLPF</sequence>
<evidence type="ECO:0008006" key="4">
    <source>
        <dbReference type="Google" id="ProtNLM"/>
    </source>
</evidence>
<protein>
    <recommendedName>
        <fullName evidence="4">DUF2613 domain-containing protein</fullName>
    </recommendedName>
</protein>
<evidence type="ECO:0000313" key="3">
    <source>
        <dbReference type="Proteomes" id="UP000192448"/>
    </source>
</evidence>
<organism evidence="2 3">
    <name type="scientific">Mycobacterium aquaticum</name>
    <dbReference type="NCBI Taxonomy" id="1927124"/>
    <lineage>
        <taxon>Bacteria</taxon>
        <taxon>Bacillati</taxon>
        <taxon>Actinomycetota</taxon>
        <taxon>Actinomycetes</taxon>
        <taxon>Mycobacteriales</taxon>
        <taxon>Mycobacteriaceae</taxon>
        <taxon>Mycobacterium</taxon>
    </lineage>
</organism>
<keyword evidence="3" id="KW-1185">Reference proteome</keyword>
<keyword evidence="1" id="KW-0732">Signal</keyword>
<evidence type="ECO:0000256" key="1">
    <source>
        <dbReference type="SAM" id="SignalP"/>
    </source>
</evidence>
<feature type="signal peptide" evidence="1">
    <location>
        <begin position="1"/>
        <end position="24"/>
    </location>
</feature>
<dbReference type="OrthoDB" id="4641704at2"/>
<dbReference type="EMBL" id="MVHF01000015">
    <property type="protein sequence ID" value="ORA34642.1"/>
    <property type="molecule type" value="Genomic_DNA"/>
</dbReference>
<evidence type="ECO:0000313" key="2">
    <source>
        <dbReference type="EMBL" id="ORA34642.1"/>
    </source>
</evidence>
<accession>A0A1X0AX49</accession>
<dbReference type="RefSeq" id="WP_083165131.1">
    <property type="nucleotide sequence ID" value="NZ_MVHF01000015.1"/>
</dbReference>
<gene>
    <name evidence="2" type="ORF">BST13_16655</name>
</gene>
<proteinExistence type="predicted"/>
<dbReference type="Proteomes" id="UP000192448">
    <property type="component" value="Unassembled WGS sequence"/>
</dbReference>
<feature type="chain" id="PRO_5039669053" description="DUF2613 domain-containing protein" evidence="1">
    <location>
        <begin position="25"/>
        <end position="77"/>
    </location>
</feature>
<dbReference type="STRING" id="1927124.BST13_16655"/>
<name>A0A1X0AX49_9MYCO</name>
<dbReference type="AlphaFoldDB" id="A0A1X0AX49"/>
<comment type="caution">
    <text evidence="2">The sequence shown here is derived from an EMBL/GenBank/DDBJ whole genome shotgun (WGS) entry which is preliminary data.</text>
</comment>
<reference evidence="2 3" key="1">
    <citation type="submission" date="2017-02" db="EMBL/GenBank/DDBJ databases">
        <title>The new phylogeny of genus Mycobacterium.</title>
        <authorList>
            <person name="Tortoli E."/>
            <person name="Trovato A."/>
            <person name="Cirillo D.M."/>
        </authorList>
    </citation>
    <scope>NUCLEOTIDE SEQUENCE [LARGE SCALE GENOMIC DNA]</scope>
    <source>
        <strain evidence="2 3">RW6</strain>
    </source>
</reference>